<dbReference type="InterPro" id="IPR003591">
    <property type="entry name" value="Leu-rich_rpt_typical-subtyp"/>
</dbReference>
<evidence type="ECO:0000313" key="7">
    <source>
        <dbReference type="EMBL" id="CAB3407919.1"/>
    </source>
</evidence>
<evidence type="ECO:0000256" key="1">
    <source>
        <dbReference type="ARBA" id="ARBA00022614"/>
    </source>
</evidence>
<dbReference type="AlphaFoldDB" id="A0A8S1F4Z4"/>
<keyword evidence="1" id="KW-0433">Leucine-rich repeat</keyword>
<feature type="transmembrane region" description="Helical" evidence="4">
    <location>
        <begin position="293"/>
        <end position="311"/>
    </location>
</feature>
<dbReference type="PANTHER" id="PTHR24369">
    <property type="entry name" value="ANTIGEN BSP, PUTATIVE-RELATED"/>
    <property type="match status" value="1"/>
</dbReference>
<dbReference type="SMART" id="SM00369">
    <property type="entry name" value="LRR_TYP"/>
    <property type="match status" value="5"/>
</dbReference>
<feature type="chain" id="PRO_5035923643" description="LRRCT domain-containing protein" evidence="5">
    <location>
        <begin position="23"/>
        <end position="342"/>
    </location>
</feature>
<keyword evidence="4" id="KW-0472">Membrane</keyword>
<accession>A0A8S1F4Z4</accession>
<dbReference type="Proteomes" id="UP000494206">
    <property type="component" value="Unassembled WGS sequence"/>
</dbReference>
<keyword evidence="3" id="KW-0677">Repeat</keyword>
<dbReference type="InterPro" id="IPR032675">
    <property type="entry name" value="LRR_dom_sf"/>
</dbReference>
<feature type="domain" description="LRRCT" evidence="6">
    <location>
        <begin position="239"/>
        <end position="286"/>
    </location>
</feature>
<dbReference type="InterPro" id="IPR001611">
    <property type="entry name" value="Leu-rich_rpt"/>
</dbReference>
<dbReference type="Gene3D" id="3.80.10.10">
    <property type="entry name" value="Ribonuclease Inhibitor"/>
    <property type="match status" value="2"/>
</dbReference>
<dbReference type="OrthoDB" id="694479at2759"/>
<keyword evidence="4" id="KW-1133">Transmembrane helix</keyword>
<dbReference type="Pfam" id="PF13855">
    <property type="entry name" value="LRR_8"/>
    <property type="match status" value="2"/>
</dbReference>
<evidence type="ECO:0000256" key="2">
    <source>
        <dbReference type="ARBA" id="ARBA00022729"/>
    </source>
</evidence>
<keyword evidence="8" id="KW-1185">Reference proteome</keyword>
<dbReference type="InterPro" id="IPR050541">
    <property type="entry name" value="LRR_TM_domain-containing"/>
</dbReference>
<organism evidence="7 8">
    <name type="scientific">Caenorhabditis bovis</name>
    <dbReference type="NCBI Taxonomy" id="2654633"/>
    <lineage>
        <taxon>Eukaryota</taxon>
        <taxon>Metazoa</taxon>
        <taxon>Ecdysozoa</taxon>
        <taxon>Nematoda</taxon>
        <taxon>Chromadorea</taxon>
        <taxon>Rhabditida</taxon>
        <taxon>Rhabditina</taxon>
        <taxon>Rhabditomorpha</taxon>
        <taxon>Rhabditoidea</taxon>
        <taxon>Rhabditidae</taxon>
        <taxon>Peloderinae</taxon>
        <taxon>Caenorhabditis</taxon>
    </lineage>
</organism>
<keyword evidence="4" id="KW-0812">Transmembrane</keyword>
<feature type="signal peptide" evidence="5">
    <location>
        <begin position="1"/>
        <end position="22"/>
    </location>
</feature>
<name>A0A8S1F4Z4_9PELO</name>
<evidence type="ECO:0000256" key="5">
    <source>
        <dbReference type="SAM" id="SignalP"/>
    </source>
</evidence>
<dbReference type="InterPro" id="IPR000483">
    <property type="entry name" value="Cys-rich_flank_reg_C"/>
</dbReference>
<dbReference type="EMBL" id="CADEPM010000006">
    <property type="protein sequence ID" value="CAB3407919.1"/>
    <property type="molecule type" value="Genomic_DNA"/>
</dbReference>
<keyword evidence="2 5" id="KW-0732">Signal</keyword>
<dbReference type="GO" id="GO:0005886">
    <property type="term" value="C:plasma membrane"/>
    <property type="evidence" value="ECO:0007669"/>
    <property type="project" value="TreeGrafter"/>
</dbReference>
<evidence type="ECO:0000259" key="6">
    <source>
        <dbReference type="SMART" id="SM00082"/>
    </source>
</evidence>
<gene>
    <name evidence="7" type="ORF">CBOVIS_LOCUS9768</name>
</gene>
<comment type="caution">
    <text evidence="7">The sequence shown here is derived from an EMBL/GenBank/DDBJ whole genome shotgun (WGS) entry which is preliminary data.</text>
</comment>
<dbReference type="SUPFAM" id="SSF52058">
    <property type="entry name" value="L domain-like"/>
    <property type="match status" value="1"/>
</dbReference>
<evidence type="ECO:0000313" key="8">
    <source>
        <dbReference type="Proteomes" id="UP000494206"/>
    </source>
</evidence>
<evidence type="ECO:0000256" key="3">
    <source>
        <dbReference type="ARBA" id="ARBA00022737"/>
    </source>
</evidence>
<protein>
    <recommendedName>
        <fullName evidence="6">LRRCT domain-containing protein</fullName>
    </recommendedName>
</protein>
<dbReference type="PANTHER" id="PTHR24369:SF210">
    <property type="entry name" value="CHAOPTIN-RELATED"/>
    <property type="match status" value="1"/>
</dbReference>
<reference evidence="7 8" key="1">
    <citation type="submission" date="2020-04" db="EMBL/GenBank/DDBJ databases">
        <authorList>
            <person name="Laetsch R D."/>
            <person name="Stevens L."/>
            <person name="Kumar S."/>
            <person name="Blaxter L. M."/>
        </authorList>
    </citation>
    <scope>NUCLEOTIDE SEQUENCE [LARGE SCALE GENOMIC DNA]</scope>
</reference>
<sequence>MIEKVRLLTAILVLLLVNSAFSGTCEQNATTILCERQSSSNPLFTIRGDVSRVETIIVHNAEMDLTDDLLKIDTTLPNVSLMNLTGNSIERIGPRGFDKVHNVQYLYLSRNPISMTQADTFMSLTRLERLEMNDAIAGSSEFKLHFLLSILHTKHKFVHLTEIQLNDNEIEELHPITFCGVQGLLRLELSNNKLESLDFTAKCFSNLKALFVAGNKIHHIPADLWDRMPSLTSLDISKNPLHCDCSMVEMVKSDDISFLNQGKTFCASPLEVKGMNVFDLPKEYCKKDSGYHTFRNCIVLVIIGAVCLFLYKKYRDRLPKWSGVASYHNIDHENVVVQPEFV</sequence>
<dbReference type="SMART" id="SM00082">
    <property type="entry name" value="LRRCT"/>
    <property type="match status" value="1"/>
</dbReference>
<evidence type="ECO:0000256" key="4">
    <source>
        <dbReference type="SAM" id="Phobius"/>
    </source>
</evidence>
<proteinExistence type="predicted"/>